<dbReference type="OrthoDB" id="195446at2759"/>
<dbReference type="SMART" id="SM00248">
    <property type="entry name" value="ANK"/>
    <property type="match status" value="8"/>
</dbReference>
<dbReference type="AlphaFoldDB" id="A0A8H4KEV5"/>
<gene>
    <name evidence="4" type="ORF">F53441_8546</name>
</gene>
<dbReference type="PANTHER" id="PTHR24198:SF165">
    <property type="entry name" value="ANKYRIN REPEAT-CONTAINING PROTEIN-RELATED"/>
    <property type="match status" value="1"/>
</dbReference>
<protein>
    <submittedName>
        <fullName evidence="4">Ankyrin repeat protein</fullName>
    </submittedName>
</protein>
<accession>A0A8H4KEV5</accession>
<dbReference type="Proteomes" id="UP000605986">
    <property type="component" value="Unassembled WGS sequence"/>
</dbReference>
<keyword evidence="5" id="KW-1185">Reference proteome</keyword>
<dbReference type="SUPFAM" id="SSF48403">
    <property type="entry name" value="Ankyrin repeat"/>
    <property type="match status" value="1"/>
</dbReference>
<name>A0A8H4KEV5_9HYPO</name>
<feature type="repeat" description="ANK" evidence="3">
    <location>
        <begin position="491"/>
        <end position="510"/>
    </location>
</feature>
<sequence>MLDPFTILATINTLTSILVELNKVRERDLLAQRHRLVPASDDGISLARLEELLINNCDKLKEDADKLHRQLQKMSKPENRGEHLMNHVKLLVKLRPLQQSHDAIKERLKEFQHQKLSWDRQTISGNILFLMRRASEPNAPHSQLEEPRTACTRTTSFSAFSAPPVLNSGVHESRLKSLFVAIRTGNLEDVQRNLEYSDIQLNDPSTFEQNLPAILVAVKTGRIKMVELLLQHNADISLKNPEGQSALHIASLSRADDMVDFLLEKGANPQISDNYGRTPLWYAAYGKCSDRAFNALLHAHKPTGISESCGESDDKMPTPLWAAAAGGLLGRASALLNHDDDVSVRDKNGRILLHRTEWATSATLTELLLNHGADPWTKDNLGKRLPLHRAAEQGRLDICVQLLEAMIQLGTRSRAEAVNVQDSQGLTPLMCAALNGSLPLVVYLAKVWNADVTLQDIHGNDAFYCACAKGHDPVAVFLLGSGASINRGNLDGNTPLHIAATHGHEKIDDP</sequence>
<feature type="repeat" description="ANK" evidence="3">
    <location>
        <begin position="242"/>
        <end position="274"/>
    </location>
</feature>
<evidence type="ECO:0000256" key="2">
    <source>
        <dbReference type="ARBA" id="ARBA00023043"/>
    </source>
</evidence>
<dbReference type="PANTHER" id="PTHR24198">
    <property type="entry name" value="ANKYRIN REPEAT AND PROTEIN KINASE DOMAIN-CONTAINING PROTEIN"/>
    <property type="match status" value="1"/>
</dbReference>
<keyword evidence="1" id="KW-0677">Repeat</keyword>
<feature type="non-terminal residue" evidence="4">
    <location>
        <position position="1"/>
    </location>
</feature>
<dbReference type="EMBL" id="JAADJG010000365">
    <property type="protein sequence ID" value="KAF4447988.1"/>
    <property type="molecule type" value="Genomic_DNA"/>
</dbReference>
<evidence type="ECO:0000313" key="4">
    <source>
        <dbReference type="EMBL" id="KAF4447988.1"/>
    </source>
</evidence>
<dbReference type="Pfam" id="PF12796">
    <property type="entry name" value="Ank_2"/>
    <property type="match status" value="2"/>
</dbReference>
<dbReference type="PROSITE" id="PS50088">
    <property type="entry name" value="ANK_REPEAT"/>
    <property type="match status" value="3"/>
</dbReference>
<dbReference type="PROSITE" id="PS50297">
    <property type="entry name" value="ANK_REP_REGION"/>
    <property type="match status" value="3"/>
</dbReference>
<reference evidence="4" key="1">
    <citation type="submission" date="2020-01" db="EMBL/GenBank/DDBJ databases">
        <title>Identification and distribution of gene clusters putatively required for synthesis of sphingolipid metabolism inhibitors in phylogenetically diverse species of the filamentous fungus Fusarium.</title>
        <authorList>
            <person name="Kim H.-S."/>
            <person name="Busman M."/>
            <person name="Brown D.W."/>
            <person name="Divon H."/>
            <person name="Uhlig S."/>
            <person name="Proctor R.H."/>
        </authorList>
    </citation>
    <scope>NUCLEOTIDE SEQUENCE</scope>
    <source>
        <strain evidence="4">NRRL 53441</strain>
    </source>
</reference>
<proteinExistence type="predicted"/>
<dbReference type="Gene3D" id="1.25.40.20">
    <property type="entry name" value="Ankyrin repeat-containing domain"/>
    <property type="match status" value="3"/>
</dbReference>
<dbReference type="Pfam" id="PF00023">
    <property type="entry name" value="Ank"/>
    <property type="match status" value="1"/>
</dbReference>
<comment type="caution">
    <text evidence="4">The sequence shown here is derived from an EMBL/GenBank/DDBJ whole genome shotgun (WGS) entry which is preliminary data.</text>
</comment>
<keyword evidence="2 3" id="KW-0040">ANK repeat</keyword>
<dbReference type="InterPro" id="IPR002110">
    <property type="entry name" value="Ankyrin_rpt"/>
</dbReference>
<evidence type="ECO:0000256" key="1">
    <source>
        <dbReference type="ARBA" id="ARBA00022737"/>
    </source>
</evidence>
<evidence type="ECO:0000256" key="3">
    <source>
        <dbReference type="PROSITE-ProRule" id="PRU00023"/>
    </source>
</evidence>
<organism evidence="4 5">
    <name type="scientific">Fusarium austroafricanum</name>
    <dbReference type="NCBI Taxonomy" id="2364996"/>
    <lineage>
        <taxon>Eukaryota</taxon>
        <taxon>Fungi</taxon>
        <taxon>Dikarya</taxon>
        <taxon>Ascomycota</taxon>
        <taxon>Pezizomycotina</taxon>
        <taxon>Sordariomycetes</taxon>
        <taxon>Hypocreomycetidae</taxon>
        <taxon>Hypocreales</taxon>
        <taxon>Nectriaceae</taxon>
        <taxon>Fusarium</taxon>
        <taxon>Fusarium concolor species complex</taxon>
    </lineage>
</organism>
<feature type="repeat" description="ANK" evidence="3">
    <location>
        <begin position="209"/>
        <end position="241"/>
    </location>
</feature>
<evidence type="ECO:0000313" key="5">
    <source>
        <dbReference type="Proteomes" id="UP000605986"/>
    </source>
</evidence>
<dbReference type="InterPro" id="IPR036770">
    <property type="entry name" value="Ankyrin_rpt-contain_sf"/>
</dbReference>